<dbReference type="Proteomes" id="UP000008177">
    <property type="component" value="Unplaced contigs"/>
</dbReference>
<dbReference type="HOGENOM" id="CLU_1562654_0_0_1"/>
<name>G2YKW0_BOTF4</name>
<dbReference type="AlphaFoldDB" id="G2YKW0"/>
<evidence type="ECO:0000313" key="2">
    <source>
        <dbReference type="Proteomes" id="UP000008177"/>
    </source>
</evidence>
<reference evidence="2" key="1">
    <citation type="journal article" date="2011" name="PLoS Genet.">
        <title>Genomic analysis of the necrotrophic fungal pathogens Sclerotinia sclerotiorum and Botrytis cinerea.</title>
        <authorList>
            <person name="Amselem J."/>
            <person name="Cuomo C.A."/>
            <person name="van Kan J.A."/>
            <person name="Viaud M."/>
            <person name="Benito E.P."/>
            <person name="Couloux A."/>
            <person name="Coutinho P.M."/>
            <person name="de Vries R.P."/>
            <person name="Dyer P.S."/>
            <person name="Fillinger S."/>
            <person name="Fournier E."/>
            <person name="Gout L."/>
            <person name="Hahn M."/>
            <person name="Kohn L."/>
            <person name="Lapalu N."/>
            <person name="Plummer K.M."/>
            <person name="Pradier J.M."/>
            <person name="Quevillon E."/>
            <person name="Sharon A."/>
            <person name="Simon A."/>
            <person name="ten Have A."/>
            <person name="Tudzynski B."/>
            <person name="Tudzynski P."/>
            <person name="Wincker P."/>
            <person name="Andrew M."/>
            <person name="Anthouard V."/>
            <person name="Beever R.E."/>
            <person name="Beffa R."/>
            <person name="Benoit I."/>
            <person name="Bouzid O."/>
            <person name="Brault B."/>
            <person name="Chen Z."/>
            <person name="Choquer M."/>
            <person name="Collemare J."/>
            <person name="Cotton P."/>
            <person name="Danchin E.G."/>
            <person name="Da Silva C."/>
            <person name="Gautier A."/>
            <person name="Giraud C."/>
            <person name="Giraud T."/>
            <person name="Gonzalez C."/>
            <person name="Grossetete S."/>
            <person name="Guldener U."/>
            <person name="Henrissat B."/>
            <person name="Howlett B.J."/>
            <person name="Kodira C."/>
            <person name="Kretschmer M."/>
            <person name="Lappartient A."/>
            <person name="Leroch M."/>
            <person name="Levis C."/>
            <person name="Mauceli E."/>
            <person name="Neuveglise C."/>
            <person name="Oeser B."/>
            <person name="Pearson M."/>
            <person name="Poulain J."/>
            <person name="Poussereau N."/>
            <person name="Quesneville H."/>
            <person name="Rascle C."/>
            <person name="Schumacher J."/>
            <person name="Segurens B."/>
            <person name="Sexton A."/>
            <person name="Silva E."/>
            <person name="Sirven C."/>
            <person name="Soanes D.M."/>
            <person name="Talbot N.J."/>
            <person name="Templeton M."/>
            <person name="Yandava C."/>
            <person name="Yarden O."/>
            <person name="Zeng Q."/>
            <person name="Rollins J.A."/>
            <person name="Lebrun M.H."/>
            <person name="Dickman M."/>
        </authorList>
    </citation>
    <scope>NUCLEOTIDE SEQUENCE [LARGE SCALE GENOMIC DNA]</scope>
    <source>
        <strain evidence="2">T4</strain>
    </source>
</reference>
<dbReference type="EMBL" id="FQ790341">
    <property type="protein sequence ID" value="CCD52258.1"/>
    <property type="molecule type" value="Genomic_DNA"/>
</dbReference>
<sequence length="171" mass="19695">MYHISRWKAESDARNQSSSFNRATKVRERPEEYEIRTLSPNPITRCYSTNIIITVPLQRHIESHIPFRLQNPAAPRWIYLSTAEIKITTFFSFNYRSSQCLYSIFAHASKAALARIAQMRKHPHTPSTQQTKQIHPTPQLEQIVANGACIQQSHISILLPSKKGCMYIVQS</sequence>
<gene>
    <name evidence="1" type="ORF">BofuT4_P080530.1</name>
</gene>
<organism evidence="1 2">
    <name type="scientific">Botryotinia fuckeliana (strain T4)</name>
    <name type="common">Noble rot fungus</name>
    <name type="synonym">Botrytis cinerea</name>
    <dbReference type="NCBI Taxonomy" id="999810"/>
    <lineage>
        <taxon>Eukaryota</taxon>
        <taxon>Fungi</taxon>
        <taxon>Dikarya</taxon>
        <taxon>Ascomycota</taxon>
        <taxon>Pezizomycotina</taxon>
        <taxon>Leotiomycetes</taxon>
        <taxon>Helotiales</taxon>
        <taxon>Sclerotiniaceae</taxon>
        <taxon>Botrytis</taxon>
    </lineage>
</organism>
<accession>G2YKW0</accession>
<evidence type="ECO:0000313" key="1">
    <source>
        <dbReference type="EMBL" id="CCD52258.1"/>
    </source>
</evidence>
<protein>
    <submittedName>
        <fullName evidence="1">Uncharacterized protein</fullName>
    </submittedName>
</protein>
<proteinExistence type="predicted"/>
<dbReference type="InParanoid" id="G2YKW0"/>